<evidence type="ECO:0000313" key="5">
    <source>
        <dbReference type="EMBL" id="XBY43235.1"/>
    </source>
</evidence>
<dbReference type="GO" id="GO:0016301">
    <property type="term" value="F:kinase activity"/>
    <property type="evidence" value="ECO:0007669"/>
    <property type="project" value="InterPro"/>
</dbReference>
<sequence length="422" mass="45685">MDRAALEAFLADPASHGVEGPVGRIETHAAIVFLAGPRAYKIKKPVRFPFLDFSTLDRRHDALARELEINRRNAPSLYRRLRPIVRRPDGRLLFGPLDEDGSADEIVEWALEMARFDETRTLDRILTQGPPSPELVGQLADMAAAVAACAPRTDATAWIADLGHYLDQNRAAFRAMPDLYPDARVEALDRAARAAYARIHGLLEQRGRLGLVRIGHGDLHAGNIAIIDDRPVAFDAIEFDDVIATGDVLYDAGFLVMDLDERGHRAAANAFLGRLVVLLAADRCREAPGATLETALDQEIQGLAALPFFLSMRAAIRSKVTAARIADAPAPERDRLAAEALAYFAAAERYLEPCPPALVVVAGLSGTGKTTLARALAPRFGAAPGALHLRSDVLRKVAAGVAETERLPPTAYTPRLQPKSTA</sequence>
<evidence type="ECO:0000256" key="2">
    <source>
        <dbReference type="ARBA" id="ARBA00022840"/>
    </source>
</evidence>
<dbReference type="InterPro" id="IPR052732">
    <property type="entry name" value="Cell-binding_unc_protein"/>
</dbReference>
<dbReference type="InterPro" id="IPR011009">
    <property type="entry name" value="Kinase-like_dom_sf"/>
</dbReference>
<reference evidence="5" key="1">
    <citation type="submission" date="2024-06" db="EMBL/GenBank/DDBJ databases">
        <title>Methylostella associata gen. nov., sp. nov., a novel Ancalomicrobiaceae-affiliated facultatively methylotrophic bacteria that feed on methanotrophs of the genus Methylococcus.</title>
        <authorList>
            <person name="Saltykova V."/>
            <person name="Danilova O.V."/>
            <person name="Oshkin I.Y."/>
            <person name="Belova S.E."/>
            <person name="Pimenov N.V."/>
            <person name="Dedysh S.N."/>
        </authorList>
    </citation>
    <scope>NUCLEOTIDE SEQUENCE</scope>
    <source>
        <strain evidence="5">S20</strain>
    </source>
</reference>
<protein>
    <submittedName>
        <fullName evidence="5">Phosphotransferase</fullName>
    </submittedName>
</protein>
<dbReference type="AlphaFoldDB" id="A0AAU7X5X2"/>
<dbReference type="EMBL" id="CP158568">
    <property type="protein sequence ID" value="XBY43235.1"/>
    <property type="molecule type" value="Genomic_DNA"/>
</dbReference>
<dbReference type="GO" id="GO:0005524">
    <property type="term" value="F:ATP binding"/>
    <property type="evidence" value="ECO:0007669"/>
    <property type="project" value="UniProtKB-KW"/>
</dbReference>
<dbReference type="PANTHER" id="PTHR43883">
    <property type="entry name" value="SLR0207 PROTEIN"/>
    <property type="match status" value="1"/>
</dbReference>
<dbReference type="Gene3D" id="3.40.50.300">
    <property type="entry name" value="P-loop containing nucleotide triphosphate hydrolases"/>
    <property type="match status" value="1"/>
</dbReference>
<keyword evidence="2" id="KW-0067">ATP-binding</keyword>
<feature type="domain" description="Zeta toxin" evidence="4">
    <location>
        <begin position="350"/>
        <end position="408"/>
    </location>
</feature>
<dbReference type="PANTHER" id="PTHR43883:SF1">
    <property type="entry name" value="GLUCONOKINASE"/>
    <property type="match status" value="1"/>
</dbReference>
<dbReference type="KEGG" id="mflg:ABS361_14150"/>
<dbReference type="InterPro" id="IPR027417">
    <property type="entry name" value="P-loop_NTPase"/>
</dbReference>
<dbReference type="SUPFAM" id="SSF56112">
    <property type="entry name" value="Protein kinase-like (PK-like)"/>
    <property type="match status" value="1"/>
</dbReference>
<dbReference type="RefSeq" id="WP_407048334.1">
    <property type="nucleotide sequence ID" value="NZ_CP158568.1"/>
</dbReference>
<feature type="domain" description="Aminoglycoside phosphotransferase" evidence="3">
    <location>
        <begin position="110"/>
        <end position="272"/>
    </location>
</feature>
<dbReference type="InterPro" id="IPR010488">
    <property type="entry name" value="Zeta_toxin_domain"/>
</dbReference>
<gene>
    <name evidence="5" type="ORF">ABS361_14150</name>
</gene>
<dbReference type="Pfam" id="PF01636">
    <property type="entry name" value="APH"/>
    <property type="match status" value="1"/>
</dbReference>
<evidence type="ECO:0000259" key="4">
    <source>
        <dbReference type="Pfam" id="PF06414"/>
    </source>
</evidence>
<evidence type="ECO:0000259" key="3">
    <source>
        <dbReference type="Pfam" id="PF01636"/>
    </source>
</evidence>
<dbReference type="InterPro" id="IPR002575">
    <property type="entry name" value="Aminoglycoside_PTrfase"/>
</dbReference>
<keyword evidence="1" id="KW-0547">Nucleotide-binding</keyword>
<organism evidence="5">
    <name type="scientific">Methyloraptor flagellatus</name>
    <dbReference type="NCBI Taxonomy" id="3162530"/>
    <lineage>
        <taxon>Bacteria</taxon>
        <taxon>Pseudomonadati</taxon>
        <taxon>Pseudomonadota</taxon>
        <taxon>Alphaproteobacteria</taxon>
        <taxon>Hyphomicrobiales</taxon>
        <taxon>Ancalomicrobiaceae</taxon>
        <taxon>Methyloraptor</taxon>
    </lineage>
</organism>
<dbReference type="Pfam" id="PF06414">
    <property type="entry name" value="Zeta_toxin"/>
    <property type="match status" value="1"/>
</dbReference>
<name>A0AAU7X5X2_9HYPH</name>
<dbReference type="SUPFAM" id="SSF52540">
    <property type="entry name" value="P-loop containing nucleoside triphosphate hydrolases"/>
    <property type="match status" value="1"/>
</dbReference>
<evidence type="ECO:0000256" key="1">
    <source>
        <dbReference type="ARBA" id="ARBA00022741"/>
    </source>
</evidence>
<proteinExistence type="predicted"/>
<accession>A0AAU7X5X2</accession>